<protein>
    <recommendedName>
        <fullName evidence="3">L-Fucosyltransferase</fullName>
        <ecNumber evidence="3">2.4.1.-</ecNumber>
    </recommendedName>
</protein>
<keyword evidence="3" id="KW-0325">Glycoprotein</keyword>
<comment type="pathway">
    <text evidence="3">Protein modification; protein glycosylation.</text>
</comment>
<evidence type="ECO:0000313" key="4">
    <source>
        <dbReference type="Proteomes" id="UP000887577"/>
    </source>
</evidence>
<sequence length="360" mass="42530">MLPKKEKKDQILLQKSKFFLEEVNELKFSDSPWPIPPTKIYASIDELDKNEKYIMSNFSYSPGLGNLMFQYASLRSFAEDHNANLILPSNTLLRRAFGNFDNKVIFLRPQAIDQYLIKNQKLAKVYNECCKFYSNISLFFEKQSIEILNGYFQSFKYFNDKKEFILKQFKFLPLINDRAHKGLEDAKFKLWDEELNRDPEEQGNDVVVKLPDMFDSEYYFVGIHVRHGLDITMHSRNIRHGHTFASIDFYQNAINYFIKEYHWRKLIFVVAGDDLKWAKKVFSQFFKEKFLYVESGQREIDLATLRLCNATILSTGTFSWWNAYLTNGPTVYYSGWPRLGSELDKLVTKSDYFLPSWISL</sequence>
<organism evidence="4 5">
    <name type="scientific">Panagrolaimus superbus</name>
    <dbReference type="NCBI Taxonomy" id="310955"/>
    <lineage>
        <taxon>Eukaryota</taxon>
        <taxon>Metazoa</taxon>
        <taxon>Ecdysozoa</taxon>
        <taxon>Nematoda</taxon>
        <taxon>Chromadorea</taxon>
        <taxon>Rhabditida</taxon>
        <taxon>Tylenchina</taxon>
        <taxon>Panagrolaimomorpha</taxon>
        <taxon>Panagrolaimoidea</taxon>
        <taxon>Panagrolaimidae</taxon>
        <taxon>Panagrolaimus</taxon>
    </lineage>
</organism>
<comment type="similarity">
    <text evidence="3">Belongs to the glycosyltransferase 11 family.</text>
</comment>
<evidence type="ECO:0000313" key="5">
    <source>
        <dbReference type="WBParaSite" id="PSU_v2.g15925.t1"/>
    </source>
</evidence>
<reference evidence="5" key="1">
    <citation type="submission" date="2022-11" db="UniProtKB">
        <authorList>
            <consortium name="WormBaseParasite"/>
        </authorList>
    </citation>
    <scope>IDENTIFICATION</scope>
</reference>
<keyword evidence="4" id="KW-1185">Reference proteome</keyword>
<dbReference type="Proteomes" id="UP000887577">
    <property type="component" value="Unplaced"/>
</dbReference>
<name>A0A914Y6T8_9BILA</name>
<evidence type="ECO:0000256" key="3">
    <source>
        <dbReference type="RuleBase" id="RU363129"/>
    </source>
</evidence>
<keyword evidence="3" id="KW-0812">Transmembrane</keyword>
<keyword evidence="2 3" id="KW-0808">Transferase</keyword>
<dbReference type="GO" id="GO:0008107">
    <property type="term" value="F:galactoside 2-alpha-L-fucosyltransferase activity"/>
    <property type="evidence" value="ECO:0007669"/>
    <property type="project" value="InterPro"/>
</dbReference>
<dbReference type="GO" id="GO:0032580">
    <property type="term" value="C:Golgi cisterna membrane"/>
    <property type="evidence" value="ECO:0007669"/>
    <property type="project" value="UniProtKB-SubCell"/>
</dbReference>
<dbReference type="PANTHER" id="PTHR11927">
    <property type="entry name" value="GALACTOSIDE 2-L-FUCOSYLTRANSFERASE"/>
    <property type="match status" value="1"/>
</dbReference>
<evidence type="ECO:0000256" key="1">
    <source>
        <dbReference type="ARBA" id="ARBA00022676"/>
    </source>
</evidence>
<proteinExistence type="inferred from homology"/>
<evidence type="ECO:0000256" key="2">
    <source>
        <dbReference type="ARBA" id="ARBA00022679"/>
    </source>
</evidence>
<keyword evidence="3" id="KW-0735">Signal-anchor</keyword>
<dbReference type="Pfam" id="PF01531">
    <property type="entry name" value="Glyco_transf_11"/>
    <property type="match status" value="1"/>
</dbReference>
<dbReference type="CDD" id="cd11301">
    <property type="entry name" value="Fut1_Fut2_like"/>
    <property type="match status" value="1"/>
</dbReference>
<dbReference type="AlphaFoldDB" id="A0A914Y6T8"/>
<comment type="subcellular location">
    <subcellularLocation>
        <location evidence="3">Golgi apparatus</location>
        <location evidence="3">Golgi stack membrane</location>
        <topology evidence="3">Single-pass type II membrane protein</topology>
    </subcellularLocation>
</comment>
<dbReference type="GO" id="GO:0005975">
    <property type="term" value="P:carbohydrate metabolic process"/>
    <property type="evidence" value="ECO:0007669"/>
    <property type="project" value="InterPro"/>
</dbReference>
<dbReference type="PANTHER" id="PTHR11927:SF9">
    <property type="entry name" value="L-FUCOSYLTRANSFERASE"/>
    <property type="match status" value="1"/>
</dbReference>
<dbReference type="EC" id="2.4.1.-" evidence="3"/>
<dbReference type="InterPro" id="IPR002516">
    <property type="entry name" value="Glyco_trans_11"/>
</dbReference>
<accession>A0A914Y6T8</accession>
<keyword evidence="3" id="KW-0333">Golgi apparatus</keyword>
<keyword evidence="1 3" id="KW-0328">Glycosyltransferase</keyword>
<dbReference type="WBParaSite" id="PSU_v2.g15925.t1">
    <property type="protein sequence ID" value="PSU_v2.g15925.t1"/>
    <property type="gene ID" value="PSU_v2.g15925"/>
</dbReference>